<dbReference type="Pfam" id="PF02875">
    <property type="entry name" value="Mur_ligase_C"/>
    <property type="match status" value="1"/>
</dbReference>
<reference evidence="4" key="1">
    <citation type="submission" date="2018-03" db="EMBL/GenBank/DDBJ databases">
        <authorList>
            <person name="Zecchin S."/>
        </authorList>
    </citation>
    <scope>NUCLEOTIDE SEQUENCE [LARGE SCALE GENOMIC DNA]</scope>
</reference>
<protein>
    <submittedName>
        <fullName evidence="3">UDP-N-acetylmuramate--L-alanine ligase</fullName>
        <ecNumber evidence="3">6.3.2.8</ecNumber>
    </submittedName>
</protein>
<feature type="domain" description="Mur ligase central" evidence="2">
    <location>
        <begin position="1"/>
        <end position="104"/>
    </location>
</feature>
<dbReference type="InterPro" id="IPR036565">
    <property type="entry name" value="Mur-like_cat_sf"/>
</dbReference>
<evidence type="ECO:0000259" key="1">
    <source>
        <dbReference type="Pfam" id="PF02875"/>
    </source>
</evidence>
<dbReference type="InterPro" id="IPR036615">
    <property type="entry name" value="Mur_ligase_C_dom_sf"/>
</dbReference>
<dbReference type="SUPFAM" id="SSF53244">
    <property type="entry name" value="MurD-like peptide ligases, peptide-binding domain"/>
    <property type="match status" value="1"/>
</dbReference>
<dbReference type="InterPro" id="IPR004101">
    <property type="entry name" value="Mur_ligase_C"/>
</dbReference>
<accession>A0A2U3QL94</accession>
<dbReference type="Pfam" id="PF08245">
    <property type="entry name" value="Mur_ligase_M"/>
    <property type="match status" value="1"/>
</dbReference>
<sequence length="277" mass="31283">MEFFKGMLRLKEAFLSFINKVPFYGVALICSENKHIMDLLPDIHRRFLTYGFSEAADIRALNIEKGFMSMSFDVIRKGIGMGRFQVPLPGIHNVLNALACIGVALELKMDSARIKESLASFSGIQRRFELKGEARGIKVYDDYGHHPTEIRATLAAAKENISYLGRDCRLFVVFQPHRFTRTADLMDEFVRSLEGPDSVVLLDIYPAGEKPIEGITSEVLLRRIKAEGRGNVSYCRGKEEALEYLTKEMKRGDVLLTLGAGDVWKLGEKTLERLNET</sequence>
<proteinExistence type="predicted"/>
<dbReference type="SUPFAM" id="SSF53623">
    <property type="entry name" value="MurD-like peptide ligases, catalytic domain"/>
    <property type="match status" value="1"/>
</dbReference>
<evidence type="ECO:0000259" key="2">
    <source>
        <dbReference type="Pfam" id="PF08245"/>
    </source>
</evidence>
<dbReference type="EMBL" id="OUUY01000148">
    <property type="protein sequence ID" value="SPQ02174.1"/>
    <property type="molecule type" value="Genomic_DNA"/>
</dbReference>
<name>A0A2U3QL94_9BACT</name>
<gene>
    <name evidence="3" type="ORF">NBG4_960009</name>
</gene>
<dbReference type="Gene3D" id="3.40.1190.10">
    <property type="entry name" value="Mur-like, catalytic domain"/>
    <property type="match status" value="1"/>
</dbReference>
<dbReference type="PANTHER" id="PTHR43445">
    <property type="entry name" value="UDP-N-ACETYLMURAMATE--L-ALANINE LIGASE-RELATED"/>
    <property type="match status" value="1"/>
</dbReference>
<dbReference type="Proteomes" id="UP000245125">
    <property type="component" value="Unassembled WGS sequence"/>
</dbReference>
<keyword evidence="3" id="KW-0436">Ligase</keyword>
<dbReference type="AlphaFoldDB" id="A0A2U3QL94"/>
<evidence type="ECO:0000313" key="4">
    <source>
        <dbReference type="Proteomes" id="UP000245125"/>
    </source>
</evidence>
<dbReference type="GO" id="GO:0005524">
    <property type="term" value="F:ATP binding"/>
    <property type="evidence" value="ECO:0007669"/>
    <property type="project" value="InterPro"/>
</dbReference>
<organism evidence="3 4">
    <name type="scientific">Candidatus Sulfobium mesophilum</name>
    <dbReference type="NCBI Taxonomy" id="2016548"/>
    <lineage>
        <taxon>Bacteria</taxon>
        <taxon>Pseudomonadati</taxon>
        <taxon>Nitrospirota</taxon>
        <taxon>Nitrospiria</taxon>
        <taxon>Nitrospirales</taxon>
        <taxon>Nitrospiraceae</taxon>
        <taxon>Candidatus Sulfobium</taxon>
    </lineage>
</organism>
<evidence type="ECO:0000313" key="3">
    <source>
        <dbReference type="EMBL" id="SPQ02174.1"/>
    </source>
</evidence>
<dbReference type="InterPro" id="IPR050061">
    <property type="entry name" value="MurCDEF_pg_biosynth"/>
</dbReference>
<dbReference type="EC" id="6.3.2.8" evidence="3"/>
<feature type="domain" description="Mur ligase C-terminal" evidence="1">
    <location>
        <begin position="126"/>
        <end position="261"/>
    </location>
</feature>
<dbReference type="GO" id="GO:0008763">
    <property type="term" value="F:UDP-N-acetylmuramate-L-alanine ligase activity"/>
    <property type="evidence" value="ECO:0007669"/>
    <property type="project" value="UniProtKB-EC"/>
</dbReference>
<dbReference type="Gene3D" id="3.90.190.20">
    <property type="entry name" value="Mur ligase, C-terminal domain"/>
    <property type="match status" value="1"/>
</dbReference>
<dbReference type="PANTHER" id="PTHR43445:SF3">
    <property type="entry name" value="UDP-N-ACETYLMURAMATE--L-ALANINE LIGASE"/>
    <property type="match status" value="1"/>
</dbReference>
<dbReference type="InterPro" id="IPR013221">
    <property type="entry name" value="Mur_ligase_cen"/>
</dbReference>
<keyword evidence="4" id="KW-1185">Reference proteome</keyword>